<keyword evidence="3" id="KW-0408">Iron</keyword>
<dbReference type="RefSeq" id="WP_104476292.1">
    <property type="nucleotide sequence ID" value="NZ_MPZN01000045.1"/>
</dbReference>
<evidence type="ECO:0000256" key="1">
    <source>
        <dbReference type="ARBA" id="ARBA00022723"/>
    </source>
</evidence>
<evidence type="ECO:0000259" key="5">
    <source>
        <dbReference type="Pfam" id="PF00149"/>
    </source>
</evidence>
<dbReference type="PANTHER" id="PTHR42988">
    <property type="entry name" value="PHOSPHOHYDROLASE"/>
    <property type="match status" value="1"/>
</dbReference>
<sequence length="310" mass="33187">MTGIQMGQYPPAQFVIAHLSDTHFLGVDAAGSPRPLYGRVDTDSQAAAAMRRLRGLGVPLDAIVVTGDIADLAEVAAYRRVRALVEPVADELGATLVWVMGNHDERSAFRRELLRGAPPAGDVPVDKVDDVRGLRIITLDSTVPGYHHGEITPEQLDWLRGVLATPAPHGSILALHHPPIPTPLAAMTVLELQQQQALADVIRGSDIRAILAGHLHYSSTSLFAGVPVSVAAATCYTMDVAAADRELVGVNGGQSMNLVHVYADRVVHSVVPLAEAPVVTHFEAGFLERLEALDDAGRRELFSRKTAEQP</sequence>
<evidence type="ECO:0000313" key="7">
    <source>
        <dbReference type="Proteomes" id="UP000237755"/>
    </source>
</evidence>
<protein>
    <submittedName>
        <fullName evidence="6">Phosphodiesterase</fullName>
    </submittedName>
</protein>
<dbReference type="Pfam" id="PF00149">
    <property type="entry name" value="Metallophos"/>
    <property type="match status" value="1"/>
</dbReference>
<name>A0ABX5AU29_9MICO</name>
<accession>A0ABX5AU29</accession>
<keyword evidence="7" id="KW-1185">Reference proteome</keyword>
<dbReference type="SUPFAM" id="SSF56300">
    <property type="entry name" value="Metallo-dependent phosphatases"/>
    <property type="match status" value="1"/>
</dbReference>
<evidence type="ECO:0000256" key="3">
    <source>
        <dbReference type="ARBA" id="ARBA00023004"/>
    </source>
</evidence>
<dbReference type="InterPro" id="IPR050884">
    <property type="entry name" value="CNP_phosphodiesterase-III"/>
</dbReference>
<comment type="similarity">
    <text evidence="4">Belongs to the cyclic nucleotide phosphodiesterase class-III family.</text>
</comment>
<gene>
    <name evidence="6" type="ORF">GY24_12570</name>
</gene>
<dbReference type="Gene3D" id="3.60.21.10">
    <property type="match status" value="1"/>
</dbReference>
<keyword evidence="1" id="KW-0479">Metal-binding</keyword>
<keyword evidence="2" id="KW-0378">Hydrolase</keyword>
<organism evidence="6 7">
    <name type="scientific">Microterricola pindariensis</name>
    <dbReference type="NCBI Taxonomy" id="478010"/>
    <lineage>
        <taxon>Bacteria</taxon>
        <taxon>Bacillati</taxon>
        <taxon>Actinomycetota</taxon>
        <taxon>Actinomycetes</taxon>
        <taxon>Micrococcales</taxon>
        <taxon>Microbacteriaceae</taxon>
        <taxon>Microterricola</taxon>
    </lineage>
</organism>
<dbReference type="EMBL" id="MPZN01000045">
    <property type="protein sequence ID" value="PPL16508.1"/>
    <property type="molecule type" value="Genomic_DNA"/>
</dbReference>
<dbReference type="InterPro" id="IPR004843">
    <property type="entry name" value="Calcineurin-like_PHP"/>
</dbReference>
<evidence type="ECO:0000313" key="6">
    <source>
        <dbReference type="EMBL" id="PPL16508.1"/>
    </source>
</evidence>
<evidence type="ECO:0000256" key="4">
    <source>
        <dbReference type="ARBA" id="ARBA00025742"/>
    </source>
</evidence>
<evidence type="ECO:0000256" key="2">
    <source>
        <dbReference type="ARBA" id="ARBA00022801"/>
    </source>
</evidence>
<dbReference type="InterPro" id="IPR029052">
    <property type="entry name" value="Metallo-depent_PP-like"/>
</dbReference>
<feature type="domain" description="Calcineurin-like phosphoesterase" evidence="5">
    <location>
        <begin position="15"/>
        <end position="217"/>
    </location>
</feature>
<dbReference type="Proteomes" id="UP000237755">
    <property type="component" value="Unassembled WGS sequence"/>
</dbReference>
<dbReference type="PANTHER" id="PTHR42988:SF2">
    <property type="entry name" value="CYCLIC NUCLEOTIDE PHOSPHODIESTERASE CBUA0032-RELATED"/>
    <property type="match status" value="1"/>
</dbReference>
<comment type="caution">
    <text evidence="6">The sequence shown here is derived from an EMBL/GenBank/DDBJ whole genome shotgun (WGS) entry which is preliminary data.</text>
</comment>
<proteinExistence type="inferred from homology"/>
<reference evidence="6 7" key="1">
    <citation type="journal article" date="2008" name="Int. J. Syst. Evol. Microbiol.">
        <title>Leifsonia pindariensis sp. nov., isolated from the Pindari glacier of the Indian Himalayas, and emended description of the genus Leifsonia.</title>
        <authorList>
            <person name="Reddy G.S."/>
            <person name="Prabagaran S.R."/>
            <person name="Shivaji S."/>
        </authorList>
    </citation>
    <scope>NUCLEOTIDE SEQUENCE [LARGE SCALE GENOMIC DNA]</scope>
    <source>
        <strain evidence="6 7">PON 10</strain>
    </source>
</reference>